<keyword evidence="1 8" id="KW-0813">Transport</keyword>
<evidence type="ECO:0000256" key="6">
    <source>
        <dbReference type="ARBA" id="ARBA00023136"/>
    </source>
</evidence>
<dbReference type="PANTHER" id="PTHR35529:SF1">
    <property type="entry name" value="MANGANESE EFFLUX PUMP MNTP-RELATED"/>
    <property type="match status" value="1"/>
</dbReference>
<feature type="transmembrane region" description="Helical" evidence="8">
    <location>
        <begin position="169"/>
        <end position="186"/>
    </location>
</feature>
<name>A0A926EFC2_9FIRM</name>
<evidence type="ECO:0000256" key="7">
    <source>
        <dbReference type="ARBA" id="ARBA00023211"/>
    </source>
</evidence>
<keyword evidence="6 8" id="KW-0472">Membrane</keyword>
<evidence type="ECO:0000256" key="8">
    <source>
        <dbReference type="HAMAP-Rule" id="MF_01521"/>
    </source>
</evidence>
<comment type="function">
    <text evidence="8">Probably functions as a manganese efflux pump.</text>
</comment>
<dbReference type="GO" id="GO:0005886">
    <property type="term" value="C:plasma membrane"/>
    <property type="evidence" value="ECO:0007669"/>
    <property type="project" value="UniProtKB-SubCell"/>
</dbReference>
<evidence type="ECO:0000256" key="4">
    <source>
        <dbReference type="ARBA" id="ARBA00022989"/>
    </source>
</evidence>
<comment type="caution">
    <text evidence="9">The sequence shown here is derived from an EMBL/GenBank/DDBJ whole genome shotgun (WGS) entry which is preliminary data.</text>
</comment>
<reference evidence="9" key="1">
    <citation type="submission" date="2020-08" db="EMBL/GenBank/DDBJ databases">
        <title>Genome public.</title>
        <authorList>
            <person name="Liu C."/>
            <person name="Sun Q."/>
        </authorList>
    </citation>
    <scope>NUCLEOTIDE SEQUENCE</scope>
    <source>
        <strain evidence="9">NSJ-54</strain>
    </source>
</reference>
<evidence type="ECO:0000256" key="1">
    <source>
        <dbReference type="ARBA" id="ARBA00022448"/>
    </source>
</evidence>
<protein>
    <recommendedName>
        <fullName evidence="8">Putative manganese efflux pump MntP</fullName>
    </recommendedName>
</protein>
<keyword evidence="4 8" id="KW-1133">Transmembrane helix</keyword>
<gene>
    <name evidence="8" type="primary">mntP</name>
    <name evidence="9" type="ORF">H8709_09895</name>
</gene>
<evidence type="ECO:0000256" key="5">
    <source>
        <dbReference type="ARBA" id="ARBA00023065"/>
    </source>
</evidence>
<keyword evidence="2 8" id="KW-1003">Cell membrane</keyword>
<keyword evidence="7 8" id="KW-0464">Manganese</keyword>
<dbReference type="HAMAP" id="MF_01521">
    <property type="entry name" value="MntP_pump"/>
    <property type="match status" value="1"/>
</dbReference>
<comment type="similarity">
    <text evidence="8">Belongs to the MntP (TC 9.B.29) family.</text>
</comment>
<evidence type="ECO:0000256" key="2">
    <source>
        <dbReference type="ARBA" id="ARBA00022475"/>
    </source>
</evidence>
<dbReference type="InterPro" id="IPR003810">
    <property type="entry name" value="Mntp/YtaF"/>
</dbReference>
<dbReference type="Proteomes" id="UP000660861">
    <property type="component" value="Unassembled WGS sequence"/>
</dbReference>
<evidence type="ECO:0000256" key="3">
    <source>
        <dbReference type="ARBA" id="ARBA00022692"/>
    </source>
</evidence>
<comment type="caution">
    <text evidence="8">Lacks conserved residue(s) required for the propagation of feature annotation.</text>
</comment>
<feature type="transmembrane region" description="Helical" evidence="8">
    <location>
        <begin position="35"/>
        <end position="57"/>
    </location>
</feature>
<sequence>MSILTLFLLALGLSMDAFAVSISNGLCFRNVKGLTLVGMALSYGVFQALMPLIGYALGTTFSGLIESVDHWIAFILLGVIGGKMVAEAVQELRSPEGDACPAAKTLTFRTLMVQSVATSIDALAVGISLAIMRVNLLLSVGFIGAVTFVCCLVGGFIGKKLGGALKQKAEIFGGVILVLIGVKILLEHLLGV</sequence>
<feature type="transmembrane region" description="Helical" evidence="8">
    <location>
        <begin position="111"/>
        <end position="131"/>
    </location>
</feature>
<accession>A0A926EFC2</accession>
<evidence type="ECO:0000313" key="9">
    <source>
        <dbReference type="EMBL" id="MBC8571134.1"/>
    </source>
</evidence>
<dbReference type="PANTHER" id="PTHR35529">
    <property type="entry name" value="MANGANESE EFFLUX PUMP MNTP-RELATED"/>
    <property type="match status" value="1"/>
</dbReference>
<feature type="transmembrane region" description="Helical" evidence="8">
    <location>
        <begin position="137"/>
        <end position="157"/>
    </location>
</feature>
<keyword evidence="10" id="KW-1185">Reference proteome</keyword>
<comment type="subcellular location">
    <subcellularLocation>
        <location evidence="8">Cell membrane</location>
        <topology evidence="8">Multi-pass membrane protein</topology>
    </subcellularLocation>
</comment>
<dbReference type="InterPro" id="IPR022929">
    <property type="entry name" value="Put_MntP"/>
</dbReference>
<dbReference type="EMBL" id="JACRTC010000007">
    <property type="protein sequence ID" value="MBC8571134.1"/>
    <property type="molecule type" value="Genomic_DNA"/>
</dbReference>
<evidence type="ECO:0000313" key="10">
    <source>
        <dbReference type="Proteomes" id="UP000660861"/>
    </source>
</evidence>
<dbReference type="AlphaFoldDB" id="A0A926EFC2"/>
<keyword evidence="3 8" id="KW-0812">Transmembrane</keyword>
<dbReference type="Pfam" id="PF02659">
    <property type="entry name" value="Mntp"/>
    <property type="match status" value="1"/>
</dbReference>
<proteinExistence type="inferred from homology"/>
<dbReference type="GO" id="GO:0005384">
    <property type="term" value="F:manganese ion transmembrane transporter activity"/>
    <property type="evidence" value="ECO:0007669"/>
    <property type="project" value="UniProtKB-UniRule"/>
</dbReference>
<keyword evidence="5 8" id="KW-0406">Ion transport</keyword>
<dbReference type="RefSeq" id="WP_262398225.1">
    <property type="nucleotide sequence ID" value="NZ_JACRTC010000007.1"/>
</dbReference>
<organism evidence="9 10">
    <name type="scientific">Zongyangia hominis</name>
    <dbReference type="NCBI Taxonomy" id="2763677"/>
    <lineage>
        <taxon>Bacteria</taxon>
        <taxon>Bacillati</taxon>
        <taxon>Bacillota</taxon>
        <taxon>Clostridia</taxon>
        <taxon>Eubacteriales</taxon>
        <taxon>Oscillospiraceae</taxon>
        <taxon>Zongyangia</taxon>
    </lineage>
</organism>